<comment type="caution">
    <text evidence="1">The sequence shown here is derived from an EMBL/GenBank/DDBJ whole genome shotgun (WGS) entry which is preliminary data.</text>
</comment>
<proteinExistence type="predicted"/>
<evidence type="ECO:0000313" key="1">
    <source>
        <dbReference type="EMBL" id="KAK6966726.1"/>
    </source>
</evidence>
<gene>
    <name evidence="2" type="ORF">R3P38DRAFT_3091571</name>
    <name evidence="1" type="ORF">R3P38DRAFT_3152569</name>
</gene>
<accession>A0AAV9Z0J2</accession>
<dbReference type="EMBL" id="JAWWNJ010000258">
    <property type="protein sequence ID" value="KAK6966726.1"/>
    <property type="molecule type" value="Genomic_DNA"/>
</dbReference>
<organism evidence="1 3">
    <name type="scientific">Favolaschia claudopus</name>
    <dbReference type="NCBI Taxonomy" id="2862362"/>
    <lineage>
        <taxon>Eukaryota</taxon>
        <taxon>Fungi</taxon>
        <taxon>Dikarya</taxon>
        <taxon>Basidiomycota</taxon>
        <taxon>Agaricomycotina</taxon>
        <taxon>Agaricomycetes</taxon>
        <taxon>Agaricomycetidae</taxon>
        <taxon>Agaricales</taxon>
        <taxon>Marasmiineae</taxon>
        <taxon>Mycenaceae</taxon>
        <taxon>Favolaschia</taxon>
    </lineage>
</organism>
<reference evidence="1 3" key="1">
    <citation type="journal article" date="2024" name="J Genomics">
        <title>Draft genome sequencing and assembly of Favolaschia claudopus CIRM-BRFM 2984 isolated from oak limbs.</title>
        <authorList>
            <person name="Navarro D."/>
            <person name="Drula E."/>
            <person name="Chaduli D."/>
            <person name="Cazenave R."/>
            <person name="Ahrendt S."/>
            <person name="Wang J."/>
            <person name="Lipzen A."/>
            <person name="Daum C."/>
            <person name="Barry K."/>
            <person name="Grigoriev I.V."/>
            <person name="Favel A."/>
            <person name="Rosso M.N."/>
            <person name="Martin F."/>
        </authorList>
    </citation>
    <scope>NUCLEOTIDE SEQUENCE [LARGE SCALE GENOMIC DNA]</scope>
    <source>
        <strain evidence="1 3">CIRM-BRFM 2984</strain>
    </source>
</reference>
<evidence type="ECO:0000313" key="3">
    <source>
        <dbReference type="Proteomes" id="UP001362999"/>
    </source>
</evidence>
<evidence type="ECO:0000313" key="2">
    <source>
        <dbReference type="EMBL" id="KAK6991585.1"/>
    </source>
</evidence>
<dbReference type="EMBL" id="JAWWNJ010000116">
    <property type="protein sequence ID" value="KAK6991585.1"/>
    <property type="molecule type" value="Genomic_DNA"/>
</dbReference>
<sequence length="129" mass="14770">MPFDTDADWPAPLKTIFEVSRATMGTLEHRYYGPYDKLLNYCFNGFDYFRRQPVFLIEVKDDSHLEAPSKRVAADLQMRARFDDLLYKCPLPILHGLSVMGTTMRVYSGDAKAMTLDPPRVPTSPDHVP</sequence>
<name>A0AAV9Z0J2_9AGAR</name>
<keyword evidence="3" id="KW-1185">Reference proteome</keyword>
<dbReference type="Proteomes" id="UP001362999">
    <property type="component" value="Unassembled WGS sequence"/>
</dbReference>
<protein>
    <submittedName>
        <fullName evidence="1">Uncharacterized protein</fullName>
    </submittedName>
</protein>
<dbReference type="AlphaFoldDB" id="A0AAV9Z0J2"/>